<feature type="compositionally biased region" description="Basic and acidic residues" evidence="1">
    <location>
        <begin position="474"/>
        <end position="487"/>
    </location>
</feature>
<keyword evidence="3" id="KW-1185">Reference proteome</keyword>
<dbReference type="InterPro" id="IPR036412">
    <property type="entry name" value="HAD-like_sf"/>
</dbReference>
<feature type="region of interest" description="Disordered" evidence="1">
    <location>
        <begin position="1"/>
        <end position="48"/>
    </location>
</feature>
<sequence length="593" mass="64852">MEIASSPPVANSRKRARSSSPAKGPIDNDPDLPLPETHRSPKKPTVECHGKALSKISIIIDSDEDVQEKHNLSISPSLKIASRPRNVVPLTSDTVDGDTIPTGVQSKALKDPEENMEGVVASRETVEAPVSSDDTMDVDNPTEVPPESFEKTGIPVTTVDAENNREHNEQHKAGGPSTTKDGGDPIKNDPKGAATKTFIDIVVLNSEVFLDARNAIGHTIQRVFQIMMPEHPAPDPAEIMNLITMCPYLPDIYGALGARPQEDPELKMWIKRHKNIYRNEGMKLIGLRDGALDFLKAMRWYGMPVLVLTADPVLADRVLKDLGLGDSKLIQGIYPCRLPDIMDGRLDFRKIHMEHAAGNFSQRFSPVIKTLPQPSQSALSEIIWVSCTPHSMEWAKRLGLQTCWLKVTSPPVDYVGFDFKVESLGALERAVLEHNQPFTNVDPDDYWGTGMDKGVEGTAEVDTGVKAKNQKQTKGAEVESGEKKSGKAEVVTPESKNDSVVVDDELEIVEVRTLNVKAPGINSASGKSVKVKIEPGEGEMHGATLNDAEPFDVDMEDVQAEGEGVEEVERVEETIVGKDEANKVMEGKMRSDS</sequence>
<comment type="caution">
    <text evidence="2">The sequence shown here is derived from an EMBL/GenBank/DDBJ whole genome shotgun (WGS) entry which is preliminary data.</text>
</comment>
<protein>
    <submittedName>
        <fullName evidence="2">Uncharacterized protein</fullName>
    </submittedName>
</protein>
<dbReference type="AlphaFoldDB" id="A0AA39XW35"/>
<accession>A0AA39XW35</accession>
<reference evidence="2" key="1">
    <citation type="submission" date="2023-06" db="EMBL/GenBank/DDBJ databases">
        <title>Genome-scale phylogeny and comparative genomics of the fungal order Sordariales.</title>
        <authorList>
            <consortium name="Lawrence Berkeley National Laboratory"/>
            <person name="Hensen N."/>
            <person name="Bonometti L."/>
            <person name="Westerberg I."/>
            <person name="Brannstrom I.O."/>
            <person name="Guillou S."/>
            <person name="Cros-Aarteil S."/>
            <person name="Calhoun S."/>
            <person name="Haridas S."/>
            <person name="Kuo A."/>
            <person name="Mondo S."/>
            <person name="Pangilinan J."/>
            <person name="Riley R."/>
            <person name="Labutti K."/>
            <person name="Andreopoulos B."/>
            <person name="Lipzen A."/>
            <person name="Chen C."/>
            <person name="Yanf M."/>
            <person name="Daum C."/>
            <person name="Ng V."/>
            <person name="Clum A."/>
            <person name="Steindorff A."/>
            <person name="Ohm R."/>
            <person name="Martin F."/>
            <person name="Silar P."/>
            <person name="Natvig D."/>
            <person name="Lalanne C."/>
            <person name="Gautier V."/>
            <person name="Ament-Velasquez S.L."/>
            <person name="Kruys A."/>
            <person name="Hutchinson M.I."/>
            <person name="Powell A.J."/>
            <person name="Barry K."/>
            <person name="Miller A.N."/>
            <person name="Grigoriev I.V."/>
            <person name="Debuchy R."/>
            <person name="Gladieux P."/>
            <person name="Thoren M.H."/>
            <person name="Johannesson H."/>
        </authorList>
    </citation>
    <scope>NUCLEOTIDE SEQUENCE</scope>
    <source>
        <strain evidence="2">SMH2532-1</strain>
    </source>
</reference>
<feature type="region of interest" description="Disordered" evidence="1">
    <location>
        <begin position="83"/>
        <end position="150"/>
    </location>
</feature>
<feature type="region of interest" description="Disordered" evidence="1">
    <location>
        <begin position="162"/>
        <end position="186"/>
    </location>
</feature>
<evidence type="ECO:0000313" key="3">
    <source>
        <dbReference type="Proteomes" id="UP001174936"/>
    </source>
</evidence>
<proteinExistence type="predicted"/>
<gene>
    <name evidence="2" type="ORF">B0T16DRAFT_461415</name>
</gene>
<feature type="compositionally biased region" description="Basic and acidic residues" evidence="1">
    <location>
        <begin position="162"/>
        <end position="172"/>
    </location>
</feature>
<name>A0AA39XW35_9PEZI</name>
<feature type="compositionally biased region" description="Basic and acidic residues" evidence="1">
    <location>
        <begin position="36"/>
        <end position="48"/>
    </location>
</feature>
<evidence type="ECO:0000313" key="2">
    <source>
        <dbReference type="EMBL" id="KAK0641342.1"/>
    </source>
</evidence>
<feature type="region of interest" description="Disordered" evidence="1">
    <location>
        <begin position="468"/>
        <end position="497"/>
    </location>
</feature>
<organism evidence="2 3">
    <name type="scientific">Cercophora newfieldiana</name>
    <dbReference type="NCBI Taxonomy" id="92897"/>
    <lineage>
        <taxon>Eukaryota</taxon>
        <taxon>Fungi</taxon>
        <taxon>Dikarya</taxon>
        <taxon>Ascomycota</taxon>
        <taxon>Pezizomycotina</taxon>
        <taxon>Sordariomycetes</taxon>
        <taxon>Sordariomycetidae</taxon>
        <taxon>Sordariales</taxon>
        <taxon>Lasiosphaeriaceae</taxon>
        <taxon>Cercophora</taxon>
    </lineage>
</organism>
<dbReference type="Proteomes" id="UP001174936">
    <property type="component" value="Unassembled WGS sequence"/>
</dbReference>
<evidence type="ECO:0000256" key="1">
    <source>
        <dbReference type="SAM" id="MobiDB-lite"/>
    </source>
</evidence>
<dbReference type="EMBL" id="JAULSV010000006">
    <property type="protein sequence ID" value="KAK0641342.1"/>
    <property type="molecule type" value="Genomic_DNA"/>
</dbReference>
<dbReference type="SUPFAM" id="SSF56784">
    <property type="entry name" value="HAD-like"/>
    <property type="match status" value="1"/>
</dbReference>